<feature type="region of interest" description="Disordered" evidence="1">
    <location>
        <begin position="263"/>
        <end position="324"/>
    </location>
</feature>
<dbReference type="GO" id="GO:0016740">
    <property type="term" value="F:transferase activity"/>
    <property type="evidence" value="ECO:0007669"/>
    <property type="project" value="UniProtKB-KW"/>
</dbReference>
<gene>
    <name evidence="2" type="ORF">AVDCRST_MAG48-1423</name>
</gene>
<proteinExistence type="predicted"/>
<organism evidence="2">
    <name type="scientific">uncultured Friedmanniella sp</name>
    <dbReference type="NCBI Taxonomy" id="335381"/>
    <lineage>
        <taxon>Bacteria</taxon>
        <taxon>Bacillati</taxon>
        <taxon>Actinomycetota</taxon>
        <taxon>Actinomycetes</taxon>
        <taxon>Propionibacteriales</taxon>
        <taxon>Nocardioidaceae</taxon>
        <taxon>Friedmanniella</taxon>
        <taxon>environmental samples</taxon>
    </lineage>
</organism>
<feature type="non-terminal residue" evidence="2">
    <location>
        <position position="1"/>
    </location>
</feature>
<feature type="compositionally biased region" description="Basic residues" evidence="1">
    <location>
        <begin position="50"/>
        <end position="98"/>
    </location>
</feature>
<feature type="compositionally biased region" description="Basic and acidic residues" evidence="1">
    <location>
        <begin position="238"/>
        <end position="247"/>
    </location>
</feature>
<feature type="region of interest" description="Disordered" evidence="1">
    <location>
        <begin position="217"/>
        <end position="247"/>
    </location>
</feature>
<dbReference type="EC" id="2.5.1.-" evidence="2"/>
<keyword evidence="2" id="KW-0808">Transferase</keyword>
<feature type="compositionally biased region" description="Basic residues" evidence="1">
    <location>
        <begin position="111"/>
        <end position="130"/>
    </location>
</feature>
<feature type="region of interest" description="Disordered" evidence="1">
    <location>
        <begin position="17"/>
        <end position="130"/>
    </location>
</feature>
<accession>A0A6J4KE39</accession>
<dbReference type="AlphaFoldDB" id="A0A6J4KE39"/>
<name>A0A6J4KE39_9ACTN</name>
<protein>
    <submittedName>
        <fullName evidence="2">Heme O synthase, protoheme IX farnesyltransferase COX10-CtaB</fullName>
        <ecNumber evidence="2">2.5.1.-</ecNumber>
    </submittedName>
</protein>
<evidence type="ECO:0000256" key="1">
    <source>
        <dbReference type="SAM" id="MobiDB-lite"/>
    </source>
</evidence>
<reference evidence="2" key="1">
    <citation type="submission" date="2020-02" db="EMBL/GenBank/DDBJ databases">
        <authorList>
            <person name="Meier V. D."/>
        </authorList>
    </citation>
    <scope>NUCLEOTIDE SEQUENCE</scope>
    <source>
        <strain evidence="2">AVDCRST_MAG48</strain>
    </source>
</reference>
<feature type="non-terminal residue" evidence="2">
    <location>
        <position position="324"/>
    </location>
</feature>
<sequence>PSGRRRVPWRLLGHVPGGLVGRRRRPQRCSVAGHRPRLRRPDQAADHRAAAGHHRPRDVPRRRRRPAAVARAAHHAGRLPRGCQRQRHQLRPRPRHRRADAPHPAPPAPAARRRPGRGRGLRRRAGRGRHPVARLLRQLAVGPAGARRERVLRRRLHPAAQAADVAEHRLGRDRRLLPPADRLDGRHRPGGAGAVRALRHRLLLDAAAHLGAGVPLPRGLRRREGADAPRGRAGPGGRRPDPGLLGRDRGRVARAVARRGHGLAVPGGRRADRCRPAVGVGPAARPRPSRAHRRRAQADAAVPLEQLLPRPGLRRGRGRPAAAL</sequence>
<dbReference type="EMBL" id="CADCTS010000207">
    <property type="protein sequence ID" value="CAA9302254.1"/>
    <property type="molecule type" value="Genomic_DNA"/>
</dbReference>
<evidence type="ECO:0000313" key="2">
    <source>
        <dbReference type="EMBL" id="CAA9302254.1"/>
    </source>
</evidence>
<feature type="compositionally biased region" description="Basic and acidic residues" evidence="1">
    <location>
        <begin position="39"/>
        <end position="49"/>
    </location>
</feature>